<accession>A0A2S6H3V5</accession>
<reference evidence="2 3" key="1">
    <citation type="submission" date="2018-02" db="EMBL/GenBank/DDBJ databases">
        <title>Subsurface microbial communities from deep shales in Ohio and West Virginia, USA.</title>
        <authorList>
            <person name="Wrighton K."/>
        </authorList>
    </citation>
    <scope>NUCLEOTIDE SEQUENCE [LARGE SCALE GENOMIC DNA]</scope>
    <source>
        <strain evidence="2 3">OWC-G53F</strain>
    </source>
</reference>
<protein>
    <submittedName>
        <fullName evidence="2">Uncharacterized protein</fullName>
    </submittedName>
</protein>
<feature type="chain" id="PRO_5015609393" evidence="1">
    <location>
        <begin position="25"/>
        <end position="367"/>
    </location>
</feature>
<organism evidence="2 3">
    <name type="scientific">Methylobacter tundripaludum</name>
    <dbReference type="NCBI Taxonomy" id="173365"/>
    <lineage>
        <taxon>Bacteria</taxon>
        <taxon>Pseudomonadati</taxon>
        <taxon>Pseudomonadota</taxon>
        <taxon>Gammaproteobacteria</taxon>
        <taxon>Methylococcales</taxon>
        <taxon>Methylococcaceae</taxon>
        <taxon>Methylobacter</taxon>
    </lineage>
</organism>
<name>A0A2S6H3V5_9GAMM</name>
<comment type="caution">
    <text evidence="2">The sequence shown here is derived from an EMBL/GenBank/DDBJ whole genome shotgun (WGS) entry which is preliminary data.</text>
</comment>
<proteinExistence type="predicted"/>
<evidence type="ECO:0000313" key="2">
    <source>
        <dbReference type="EMBL" id="PPK72076.1"/>
    </source>
</evidence>
<dbReference type="OrthoDB" id="5562362at2"/>
<dbReference type="Proteomes" id="UP000238071">
    <property type="component" value="Unassembled WGS sequence"/>
</dbReference>
<evidence type="ECO:0000313" key="3">
    <source>
        <dbReference type="Proteomes" id="UP000238071"/>
    </source>
</evidence>
<keyword evidence="3" id="KW-1185">Reference proteome</keyword>
<keyword evidence="1" id="KW-0732">Signal</keyword>
<sequence length="367" mass="41520">MVFTLKNIASVRFLVSLLLLWMCAADVYSDASHLISCGSFYRTLNDLNLQRPPRRVLLVPLLSRDPHTTESPRWSEQPARTLEAFYRNRFNANVTQLRDVWSWTDYFQQVDQIVRHSPPFDRVMFISHGGFDGPVLKNAVFWQNFKVTGNKGELVQLSEAQPGLENELSITYDVEKNRVFSNYMVTRWPELAPMKSSDILRQLKGLEKQIQPLDNACFQLYCSPERLATSPEEQRGYRLELCEQVCREPLFDQKTSVEISPERFFHFTKSLSSLVTADGLIFFGSCNPGSAAPEKALEPDKTELLINSTLGGGPHKSYVHLISAVTDRLTAGPIGQSSADDIVNRIIMFETGRPQRNLCIVAPSGAK</sequence>
<feature type="signal peptide" evidence="1">
    <location>
        <begin position="1"/>
        <end position="24"/>
    </location>
</feature>
<dbReference type="EMBL" id="PTIY01000005">
    <property type="protein sequence ID" value="PPK72076.1"/>
    <property type="molecule type" value="Genomic_DNA"/>
</dbReference>
<gene>
    <name evidence="2" type="ORF">B0F88_105188</name>
</gene>
<evidence type="ECO:0000256" key="1">
    <source>
        <dbReference type="SAM" id="SignalP"/>
    </source>
</evidence>
<dbReference type="AlphaFoldDB" id="A0A2S6H3V5"/>